<feature type="domain" description="Baseplate protein J-like barrel" evidence="1">
    <location>
        <begin position="101"/>
        <end position="177"/>
    </location>
</feature>
<organism evidence="2 3">
    <name type="scientific">Paenibacillus agricola</name>
    <dbReference type="NCBI Taxonomy" id="2716264"/>
    <lineage>
        <taxon>Bacteria</taxon>
        <taxon>Bacillati</taxon>
        <taxon>Bacillota</taxon>
        <taxon>Bacilli</taxon>
        <taxon>Bacillales</taxon>
        <taxon>Paenibacillaceae</taxon>
        <taxon>Paenibacillus</taxon>
    </lineage>
</organism>
<keyword evidence="3" id="KW-1185">Reference proteome</keyword>
<evidence type="ECO:0000259" key="1">
    <source>
        <dbReference type="Pfam" id="PF04865"/>
    </source>
</evidence>
<dbReference type="Pfam" id="PF04865">
    <property type="entry name" value="Baseplate_J"/>
    <property type="match status" value="1"/>
</dbReference>
<dbReference type="InterPro" id="IPR006949">
    <property type="entry name" value="Barrel_Baseplate_J-like"/>
</dbReference>
<dbReference type="Proteomes" id="UP001165962">
    <property type="component" value="Unassembled WGS sequence"/>
</dbReference>
<proteinExistence type="predicted"/>
<comment type="caution">
    <text evidence="2">The sequence shown here is derived from an EMBL/GenBank/DDBJ whole genome shotgun (WGS) entry which is preliminary data.</text>
</comment>
<dbReference type="RefSeq" id="WP_166153873.1">
    <property type="nucleotide sequence ID" value="NZ_JAAOIW010000012.1"/>
</dbReference>
<accession>A0ABX0JAT8</accession>
<reference evidence="2" key="1">
    <citation type="submission" date="2020-03" db="EMBL/GenBank/DDBJ databases">
        <title>Draft sequencing of Paenibacilllus sp. S3N08.</title>
        <authorList>
            <person name="Kim D.-U."/>
        </authorList>
    </citation>
    <scope>NUCLEOTIDE SEQUENCE</scope>
    <source>
        <strain evidence="2">S3N08</strain>
    </source>
</reference>
<protein>
    <recommendedName>
        <fullName evidence="1">Baseplate protein J-like barrel domain-containing protein</fullName>
    </recommendedName>
</protein>
<name>A0ABX0JAT8_9BACL</name>
<sequence>MAYFAPFIDASGLHIPAYTDIRDQLVADAKTIFGSDIYLGIDTQDYQWISAVADIIYDSFLTSQGVYNSRGPSTALGSPLDIIVKLNGIKRLAAVFSTCYVTLTGTAGTTITNGVAGDTNGNGWSLSSPIVLDGAGQATALATCQIAGPVTANPGQLNKIVTPTYGWTSITNDLAASIGTNVETDAQLRSRQAISTAQPSRTVLEGMQGAVAAVSGVTRFRVYENDTNVTDPDGLPAHSVTAVVEGGDSTSIASAIYEKKGPGCYTNGTTEIILTDAYGNPTFVRFYRPTYVDIDVVVNVKALSGYTSNTTADIKAAIAAYCDSLLIGDDLYVSSLWSASFAANEVPNKPQFSITGLTAAKHGGSPSTADIVILFNEVTRGNTAYIVVNVT</sequence>
<evidence type="ECO:0000313" key="3">
    <source>
        <dbReference type="Proteomes" id="UP001165962"/>
    </source>
</evidence>
<gene>
    <name evidence="2" type="ORF">G9U52_27540</name>
</gene>
<evidence type="ECO:0000313" key="2">
    <source>
        <dbReference type="EMBL" id="NHN33575.1"/>
    </source>
</evidence>
<dbReference type="EMBL" id="JAAOIW010000012">
    <property type="protein sequence ID" value="NHN33575.1"/>
    <property type="molecule type" value="Genomic_DNA"/>
</dbReference>